<dbReference type="EMBL" id="JWZX01002252">
    <property type="protein sequence ID" value="KOO30284.1"/>
    <property type="molecule type" value="Genomic_DNA"/>
</dbReference>
<keyword evidence="2" id="KW-1185">Reference proteome</keyword>
<organism evidence="1 2">
    <name type="scientific">Chrysochromulina tobinii</name>
    <dbReference type="NCBI Taxonomy" id="1460289"/>
    <lineage>
        <taxon>Eukaryota</taxon>
        <taxon>Haptista</taxon>
        <taxon>Haptophyta</taxon>
        <taxon>Prymnesiophyceae</taxon>
        <taxon>Prymnesiales</taxon>
        <taxon>Chrysochromulinaceae</taxon>
        <taxon>Chrysochromulina</taxon>
    </lineage>
</organism>
<accession>A0A0M0JUR2</accession>
<comment type="caution">
    <text evidence="1">The sequence shown here is derived from an EMBL/GenBank/DDBJ whole genome shotgun (WGS) entry which is preliminary data.</text>
</comment>
<reference evidence="2" key="1">
    <citation type="journal article" date="2015" name="PLoS Genet.">
        <title>Genome Sequence and Transcriptome Analyses of Chrysochromulina tobin: Metabolic Tools for Enhanced Algal Fitness in the Prominent Order Prymnesiales (Haptophyceae).</title>
        <authorList>
            <person name="Hovde B.T."/>
            <person name="Deodato C.R."/>
            <person name="Hunsperger H.M."/>
            <person name="Ryken S.A."/>
            <person name="Yost W."/>
            <person name="Jha R.K."/>
            <person name="Patterson J."/>
            <person name="Monnat R.J. Jr."/>
            <person name="Barlow S.B."/>
            <person name="Starkenburg S.R."/>
            <person name="Cattolico R.A."/>
        </authorList>
    </citation>
    <scope>NUCLEOTIDE SEQUENCE</scope>
    <source>
        <strain evidence="2">CCMP291</strain>
    </source>
</reference>
<dbReference type="AlphaFoldDB" id="A0A0M0JUR2"/>
<sequence>MAAPRASSAVASRRRGGSLFASSAMTGVITDASSSARAEMSAWASRAVAGEADEQQLRQL</sequence>
<feature type="non-terminal residue" evidence="1">
    <location>
        <position position="60"/>
    </location>
</feature>
<dbReference type="Proteomes" id="UP000037460">
    <property type="component" value="Unassembled WGS sequence"/>
</dbReference>
<proteinExistence type="predicted"/>
<evidence type="ECO:0000313" key="2">
    <source>
        <dbReference type="Proteomes" id="UP000037460"/>
    </source>
</evidence>
<name>A0A0M0JUR2_9EUKA</name>
<protein>
    <submittedName>
        <fullName evidence="1">Uncharacterized protein</fullName>
    </submittedName>
</protein>
<gene>
    <name evidence="1" type="ORF">Ctob_006887</name>
</gene>
<evidence type="ECO:0000313" key="1">
    <source>
        <dbReference type="EMBL" id="KOO30284.1"/>
    </source>
</evidence>